<sequence>MGSDRKIEMIIVSEEIIKPSSPTPESLREYKFSFLDQIVVTCYIPAIFFYQNPSFSSSSTVVDHLKKSLSNTLSKFYTFAGRIKGNSYLLCDDSGALFIEARVHSQLSHQALQNGTVFQNLNPYLGIEPYADCDASSMDERRNIPLIVKVSLFDCGGVAIGVCMSHKLGDLATIINFMNIWGALHRGDAKTGNLNLYLGYKYFPPLENIPQSYMGPINNLVMKRFVFDKEKIAEIKKLMTSSNISNPTRVESVSTFIWKHIVDVVKSKKSSKTKIFVLSHAVNLRPRISINNSPDPNTIIGANFSVVSHGVSSEEEMKFEDLAKVVRNCIRKIDHELPMIIENGSVYYYNILGEAMGFFSKPDLGLCFFSSWCNFPVYEVDYGWGKPVSVGTVAMPIKNGVNLMDTRDGEGIEAWITMSEDEMAMLPHELLSLQNSHLHP</sequence>
<accession>A0ACB9ZX86</accession>
<keyword evidence="2" id="KW-1185">Reference proteome</keyword>
<dbReference type="Proteomes" id="UP001060085">
    <property type="component" value="Linkage Group LG07"/>
</dbReference>
<name>A0ACB9ZX86_CATRO</name>
<gene>
    <name evidence="1" type="ORF">M9H77_29645</name>
</gene>
<evidence type="ECO:0000313" key="2">
    <source>
        <dbReference type="Proteomes" id="UP001060085"/>
    </source>
</evidence>
<protein>
    <submittedName>
        <fullName evidence="1">Uncharacterized protein</fullName>
    </submittedName>
</protein>
<proteinExistence type="predicted"/>
<dbReference type="EMBL" id="CM044707">
    <property type="protein sequence ID" value="KAI5652458.1"/>
    <property type="molecule type" value="Genomic_DNA"/>
</dbReference>
<evidence type="ECO:0000313" key="1">
    <source>
        <dbReference type="EMBL" id="KAI5652458.1"/>
    </source>
</evidence>
<comment type="caution">
    <text evidence="1">The sequence shown here is derived from an EMBL/GenBank/DDBJ whole genome shotgun (WGS) entry which is preliminary data.</text>
</comment>
<reference evidence="2" key="1">
    <citation type="journal article" date="2023" name="Nat. Plants">
        <title>Single-cell RNA sequencing provides a high-resolution roadmap for understanding the multicellular compartmentation of specialized metabolism.</title>
        <authorList>
            <person name="Sun S."/>
            <person name="Shen X."/>
            <person name="Li Y."/>
            <person name="Li Y."/>
            <person name="Wang S."/>
            <person name="Li R."/>
            <person name="Zhang H."/>
            <person name="Shen G."/>
            <person name="Guo B."/>
            <person name="Wei J."/>
            <person name="Xu J."/>
            <person name="St-Pierre B."/>
            <person name="Chen S."/>
            <person name="Sun C."/>
        </authorList>
    </citation>
    <scope>NUCLEOTIDE SEQUENCE [LARGE SCALE GENOMIC DNA]</scope>
</reference>
<organism evidence="1 2">
    <name type="scientific">Catharanthus roseus</name>
    <name type="common">Madagascar periwinkle</name>
    <name type="synonym">Vinca rosea</name>
    <dbReference type="NCBI Taxonomy" id="4058"/>
    <lineage>
        <taxon>Eukaryota</taxon>
        <taxon>Viridiplantae</taxon>
        <taxon>Streptophyta</taxon>
        <taxon>Embryophyta</taxon>
        <taxon>Tracheophyta</taxon>
        <taxon>Spermatophyta</taxon>
        <taxon>Magnoliopsida</taxon>
        <taxon>eudicotyledons</taxon>
        <taxon>Gunneridae</taxon>
        <taxon>Pentapetalae</taxon>
        <taxon>asterids</taxon>
        <taxon>lamiids</taxon>
        <taxon>Gentianales</taxon>
        <taxon>Apocynaceae</taxon>
        <taxon>Rauvolfioideae</taxon>
        <taxon>Vinceae</taxon>
        <taxon>Catharanthinae</taxon>
        <taxon>Catharanthus</taxon>
    </lineage>
</organism>